<protein>
    <submittedName>
        <fullName evidence="6">Kelch repeat and BTB domain-containing protein 8-like isoform X1</fullName>
    </submittedName>
</protein>
<sequence>MNVSNNDHTDEVLRGLDELRRRGELTDVVLEVEGRSFPCHRAVLAACSPYFRGMFTSGYAEAKQERVSIQDVSEVAMATILNYAYTGFFHAEPDQVQAVMSAAKLLQIEFVSRKVAKYMKNHLDVSNCADVLMYADMLGDLTLKEASVRYITNRFNQVALQPSFLQLPLPLLQSLLNMDDLMVDSEDVVVQAALRWVDFNQEERMQHLPALCKSFRHCFISSDQLVELESKCLPTGCKLVYSDITTQRVWQTRTEMPIILGDFAFISSKKRNAVCCDPLKGKLYEMRMPDHLQSYSVAVTPTDDLYMAGYIDRGSRKKGMKKFLQFNHQENTWESRCDLTTPRDSFPCHRNVLASCSPYFRGMFTSGYVEAKQEKITIKEVSKVAMATILDYAYTGSLKMEPDQVQDVMSAAGLLQVEFVGRQAAEYMKNHLDVSNCADVLIYADMLGDLSLQETSMNFIASRFNQVALQPSFLQLPLSLLQSLLNREDLMTSSEDNIVQAALRWVDFNQEERLQHLPALCRCFRDSAISSELLAELESKCPSTHSKLVYSKSTNQRLGQVQIEMQIFLREGFLKHHSQYAAPCYDPSTGELYALHIPDKLNNFSLTATPNDELYLAGGISSRTSQPIKQKALYQYNYQLNTWEPRCDMESPRVRCGLVYLKGYIYAIGGDNAKESAERYDPSCDEWTSIPAIPQSMSSELCAVTLDDSIYVVSKEGCYCFSTTENKWNKIADMIKPPLRPQAVTYQGCIYCMDSDKDWGDSARTCIEMYNPANGEWKQSGNGKSFVFDTATLVKHGGSLYIFMVQIIGAHDCWIVVGLPKKSLTYVNQYHPETDSWLNVTDKDSLVLPSTLMKWLGSGNTGNRTDCLVARMIPQCLGKRTLVEDLVAEMFPDEEEESNDSSDSSGSGISDDSDSEDDLSYQEDSDEDNSHEDGQSGSDEEDV</sequence>
<organism evidence="5 6">
    <name type="scientific">Branchiostoma floridae</name>
    <name type="common">Florida lancelet</name>
    <name type="synonym">Amphioxus</name>
    <dbReference type="NCBI Taxonomy" id="7739"/>
    <lineage>
        <taxon>Eukaryota</taxon>
        <taxon>Metazoa</taxon>
        <taxon>Chordata</taxon>
        <taxon>Cephalochordata</taxon>
        <taxon>Leptocardii</taxon>
        <taxon>Amphioxiformes</taxon>
        <taxon>Branchiostomatidae</taxon>
        <taxon>Branchiostoma</taxon>
    </lineage>
</organism>
<accession>A0A9J7MHP8</accession>
<dbReference type="InterPro" id="IPR011333">
    <property type="entry name" value="SKP1/BTB/POZ_sf"/>
</dbReference>
<proteinExistence type="predicted"/>
<dbReference type="GO" id="GO:0043161">
    <property type="term" value="P:proteasome-mediated ubiquitin-dependent protein catabolic process"/>
    <property type="evidence" value="ECO:0000318"/>
    <property type="project" value="GO_Central"/>
</dbReference>
<evidence type="ECO:0000256" key="2">
    <source>
        <dbReference type="ARBA" id="ARBA00022737"/>
    </source>
</evidence>
<dbReference type="SMART" id="SM00875">
    <property type="entry name" value="BACK"/>
    <property type="match status" value="2"/>
</dbReference>
<dbReference type="SMART" id="SM00225">
    <property type="entry name" value="BTB"/>
    <property type="match status" value="2"/>
</dbReference>
<keyword evidence="1" id="KW-0880">Kelch repeat</keyword>
<dbReference type="SUPFAM" id="SSF54695">
    <property type="entry name" value="POZ domain"/>
    <property type="match status" value="2"/>
</dbReference>
<evidence type="ECO:0000313" key="6">
    <source>
        <dbReference type="RefSeq" id="XP_035667921.1"/>
    </source>
</evidence>
<feature type="compositionally biased region" description="Low complexity" evidence="3">
    <location>
        <begin position="901"/>
        <end position="910"/>
    </location>
</feature>
<feature type="domain" description="BTB" evidence="4">
    <location>
        <begin position="26"/>
        <end position="93"/>
    </location>
</feature>
<dbReference type="Gene3D" id="1.25.40.420">
    <property type="match status" value="2"/>
</dbReference>
<dbReference type="GO" id="GO:1990756">
    <property type="term" value="F:ubiquitin-like ligase-substrate adaptor activity"/>
    <property type="evidence" value="ECO:0000318"/>
    <property type="project" value="GO_Central"/>
</dbReference>
<keyword evidence="2" id="KW-0677">Repeat</keyword>
<evidence type="ECO:0000313" key="5">
    <source>
        <dbReference type="Proteomes" id="UP000001554"/>
    </source>
</evidence>
<dbReference type="Gene3D" id="3.30.710.10">
    <property type="entry name" value="Potassium Channel Kv1.1, Chain A"/>
    <property type="match status" value="2"/>
</dbReference>
<dbReference type="GeneID" id="118410352"/>
<evidence type="ECO:0000256" key="1">
    <source>
        <dbReference type="ARBA" id="ARBA00022441"/>
    </source>
</evidence>
<dbReference type="InterPro" id="IPR000210">
    <property type="entry name" value="BTB/POZ_dom"/>
</dbReference>
<evidence type="ECO:0000256" key="3">
    <source>
        <dbReference type="SAM" id="MobiDB-lite"/>
    </source>
</evidence>
<dbReference type="Pfam" id="PF01344">
    <property type="entry name" value="Kelch_1"/>
    <property type="match status" value="1"/>
</dbReference>
<dbReference type="InterPro" id="IPR011705">
    <property type="entry name" value="BACK"/>
</dbReference>
<feature type="compositionally biased region" description="Acidic residues" evidence="3">
    <location>
        <begin position="911"/>
        <end position="930"/>
    </location>
</feature>
<dbReference type="Pfam" id="PF00651">
    <property type="entry name" value="BTB"/>
    <property type="match status" value="2"/>
</dbReference>
<evidence type="ECO:0000259" key="4">
    <source>
        <dbReference type="PROSITE" id="PS50097"/>
    </source>
</evidence>
<dbReference type="PANTHER" id="PTHR24412:SF499">
    <property type="entry name" value="KELCH REPEAT AND BTB DOMAIN-CONTAINING PROTEIN 8-LIKE ISOFORM X1"/>
    <property type="match status" value="1"/>
</dbReference>
<dbReference type="GO" id="GO:0005737">
    <property type="term" value="C:cytoplasm"/>
    <property type="evidence" value="ECO:0000318"/>
    <property type="project" value="GO_Central"/>
</dbReference>
<dbReference type="PROSITE" id="PS50097">
    <property type="entry name" value="BTB"/>
    <property type="match status" value="2"/>
</dbReference>
<dbReference type="Proteomes" id="UP000001554">
    <property type="component" value="Chromosome 2"/>
</dbReference>
<dbReference type="SMART" id="SM00612">
    <property type="entry name" value="Kelch"/>
    <property type="match status" value="2"/>
</dbReference>
<reference evidence="6" key="2">
    <citation type="submission" date="2025-08" db="UniProtKB">
        <authorList>
            <consortium name="RefSeq"/>
        </authorList>
    </citation>
    <scope>IDENTIFICATION</scope>
    <source>
        <strain evidence="6">S238N-H82</strain>
        <tissue evidence="6">Testes</tissue>
    </source>
</reference>
<dbReference type="PANTHER" id="PTHR24412">
    <property type="entry name" value="KELCH PROTEIN"/>
    <property type="match status" value="1"/>
</dbReference>
<reference evidence="5" key="1">
    <citation type="journal article" date="2020" name="Nat. Ecol. Evol.">
        <title>Deeply conserved synteny resolves early events in vertebrate evolution.</title>
        <authorList>
            <person name="Simakov O."/>
            <person name="Marletaz F."/>
            <person name="Yue J.X."/>
            <person name="O'Connell B."/>
            <person name="Jenkins J."/>
            <person name="Brandt A."/>
            <person name="Calef R."/>
            <person name="Tung C.H."/>
            <person name="Huang T.K."/>
            <person name="Schmutz J."/>
            <person name="Satoh N."/>
            <person name="Yu J.K."/>
            <person name="Putnam N.H."/>
            <person name="Green R.E."/>
            <person name="Rokhsar D.S."/>
        </authorList>
    </citation>
    <scope>NUCLEOTIDE SEQUENCE [LARGE SCALE GENOMIC DNA]</scope>
    <source>
        <strain evidence="5">S238N-H82</strain>
    </source>
</reference>
<keyword evidence="5" id="KW-1185">Reference proteome</keyword>
<dbReference type="RefSeq" id="XP_035667921.1">
    <property type="nucleotide sequence ID" value="XM_035812028.1"/>
</dbReference>
<gene>
    <name evidence="6" type="primary">LOC118410352</name>
</gene>
<dbReference type="Gene3D" id="2.120.10.80">
    <property type="entry name" value="Kelch-type beta propeller"/>
    <property type="match status" value="1"/>
</dbReference>
<feature type="domain" description="BTB" evidence="4">
    <location>
        <begin position="335"/>
        <end position="402"/>
    </location>
</feature>
<dbReference type="Pfam" id="PF07707">
    <property type="entry name" value="BACK"/>
    <property type="match status" value="2"/>
</dbReference>
<dbReference type="KEGG" id="bfo:118410352"/>
<dbReference type="InterPro" id="IPR006652">
    <property type="entry name" value="Kelch_1"/>
</dbReference>
<name>A0A9J7MHP8_BRAFL</name>
<dbReference type="GO" id="GO:0031463">
    <property type="term" value="C:Cul3-RING ubiquitin ligase complex"/>
    <property type="evidence" value="ECO:0000318"/>
    <property type="project" value="GO_Central"/>
</dbReference>
<dbReference type="InterPro" id="IPR015915">
    <property type="entry name" value="Kelch-typ_b-propeller"/>
</dbReference>
<feature type="region of interest" description="Disordered" evidence="3">
    <location>
        <begin position="892"/>
        <end position="943"/>
    </location>
</feature>
<dbReference type="OrthoDB" id="45365at2759"/>
<dbReference type="AlphaFoldDB" id="A0A9J7MHP8"/>
<dbReference type="SUPFAM" id="SSF117281">
    <property type="entry name" value="Kelch motif"/>
    <property type="match status" value="1"/>
</dbReference>